<organism evidence="11 12">
    <name type="scientific">Mangrovibacillus cuniculi</name>
    <dbReference type="NCBI Taxonomy" id="2593652"/>
    <lineage>
        <taxon>Bacteria</taxon>
        <taxon>Bacillati</taxon>
        <taxon>Bacillota</taxon>
        <taxon>Bacilli</taxon>
        <taxon>Bacillales</taxon>
        <taxon>Bacillaceae</taxon>
        <taxon>Mangrovibacillus</taxon>
    </lineage>
</organism>
<name>A0A7S8HGB1_9BACI</name>
<keyword evidence="11" id="KW-0966">Cell projection</keyword>
<gene>
    <name evidence="11" type="primary">motB</name>
    <name evidence="11" type="ORF">G8O30_09855</name>
</gene>
<evidence type="ECO:0000256" key="9">
    <source>
        <dbReference type="SAM" id="Phobius"/>
    </source>
</evidence>
<keyword evidence="11" id="KW-0969">Cilium</keyword>
<evidence type="ECO:0000259" key="10">
    <source>
        <dbReference type="PROSITE" id="PS51123"/>
    </source>
</evidence>
<keyword evidence="3" id="KW-1003">Cell membrane</keyword>
<dbReference type="Pfam" id="PF00691">
    <property type="entry name" value="OmpA"/>
    <property type="match status" value="1"/>
</dbReference>
<dbReference type="Gene3D" id="3.30.1330.60">
    <property type="entry name" value="OmpA-like domain"/>
    <property type="match status" value="1"/>
</dbReference>
<dbReference type="NCBIfam" id="NF005382">
    <property type="entry name" value="PRK06925.1"/>
    <property type="match status" value="1"/>
</dbReference>
<reference evidence="11 12" key="1">
    <citation type="submission" date="2019-07" db="EMBL/GenBank/DDBJ databases">
        <title>Genome sequence of 2 isolates from Red Sea Mangroves.</title>
        <authorList>
            <person name="Sefrji F."/>
            <person name="Michoud G."/>
            <person name="Merlino G."/>
            <person name="Daffonchio D."/>
        </authorList>
    </citation>
    <scope>NUCLEOTIDE SEQUENCE [LARGE SCALE GENOMIC DNA]</scope>
    <source>
        <strain evidence="11 12">R1DC41</strain>
    </source>
</reference>
<evidence type="ECO:0000313" key="12">
    <source>
        <dbReference type="Proteomes" id="UP000593626"/>
    </source>
</evidence>
<dbReference type="PANTHER" id="PTHR30329:SF16">
    <property type="entry name" value="CHEMOTAXIS MOTB PROTEIN"/>
    <property type="match status" value="1"/>
</dbReference>
<dbReference type="InterPro" id="IPR006665">
    <property type="entry name" value="OmpA-like"/>
</dbReference>
<feature type="transmembrane region" description="Helical" evidence="9">
    <location>
        <begin position="16"/>
        <end position="37"/>
    </location>
</feature>
<dbReference type="KEGG" id="mcui:G8O30_09855"/>
<comment type="subcellular location">
    <subcellularLocation>
        <location evidence="1">Cell membrane</location>
        <topology evidence="1">Single-pass membrane protein</topology>
    </subcellularLocation>
</comment>
<protein>
    <submittedName>
        <fullName evidence="11">Flagellar motor protein MotB</fullName>
    </submittedName>
</protein>
<sequence>MKHRKPRPDNKKSAPLWMVTFSDLVTLILVFFILLFSMSQIDMVKFKALADSFRERQILEFYPSIIKTENPPTQPDIQSNTDQNQDGKDDLDNLVEEVQNYLEVNELSDVAVATRTERGVVLVLQEQVLFASGEATILPQAYAFMDKVGELLTSIPNMVKVEGHTDNRPISTSRYPSNWELSSARSSSVIRFLLEQHGLEPERFIAVGYGDTRPIVPNTTEENWLKNRRVELIISDPSYESITEPGQ</sequence>
<comment type="similarity">
    <text evidence="2">Belongs to the MotB family.</text>
</comment>
<evidence type="ECO:0000256" key="1">
    <source>
        <dbReference type="ARBA" id="ARBA00004162"/>
    </source>
</evidence>
<evidence type="ECO:0000256" key="8">
    <source>
        <dbReference type="SAM" id="MobiDB-lite"/>
    </source>
</evidence>
<keyword evidence="6 7" id="KW-0472">Membrane</keyword>
<evidence type="ECO:0000256" key="7">
    <source>
        <dbReference type="PROSITE-ProRule" id="PRU00473"/>
    </source>
</evidence>
<evidence type="ECO:0000256" key="3">
    <source>
        <dbReference type="ARBA" id="ARBA00022475"/>
    </source>
</evidence>
<evidence type="ECO:0000256" key="6">
    <source>
        <dbReference type="ARBA" id="ARBA00023136"/>
    </source>
</evidence>
<dbReference type="CDD" id="cd07185">
    <property type="entry name" value="OmpA_C-like"/>
    <property type="match status" value="1"/>
</dbReference>
<evidence type="ECO:0000256" key="4">
    <source>
        <dbReference type="ARBA" id="ARBA00022692"/>
    </source>
</evidence>
<dbReference type="SUPFAM" id="SSF103088">
    <property type="entry name" value="OmpA-like"/>
    <property type="match status" value="1"/>
</dbReference>
<evidence type="ECO:0000256" key="2">
    <source>
        <dbReference type="ARBA" id="ARBA00008914"/>
    </source>
</evidence>
<feature type="compositionally biased region" description="Polar residues" evidence="8">
    <location>
        <begin position="75"/>
        <end position="84"/>
    </location>
</feature>
<dbReference type="GO" id="GO:0005886">
    <property type="term" value="C:plasma membrane"/>
    <property type="evidence" value="ECO:0007669"/>
    <property type="project" value="UniProtKB-SubCell"/>
</dbReference>
<feature type="domain" description="OmpA-like" evidence="10">
    <location>
        <begin position="117"/>
        <end position="238"/>
    </location>
</feature>
<dbReference type="PANTHER" id="PTHR30329">
    <property type="entry name" value="STATOR ELEMENT OF FLAGELLAR MOTOR COMPLEX"/>
    <property type="match status" value="1"/>
</dbReference>
<proteinExistence type="inferred from homology"/>
<keyword evidence="12" id="KW-1185">Reference proteome</keyword>
<dbReference type="PROSITE" id="PS51123">
    <property type="entry name" value="OMPA_2"/>
    <property type="match status" value="1"/>
</dbReference>
<dbReference type="EMBL" id="CP049742">
    <property type="protein sequence ID" value="QPC47255.1"/>
    <property type="molecule type" value="Genomic_DNA"/>
</dbReference>
<keyword evidence="5 9" id="KW-1133">Transmembrane helix</keyword>
<dbReference type="InterPro" id="IPR050330">
    <property type="entry name" value="Bact_OuterMem_StrucFunc"/>
</dbReference>
<dbReference type="Pfam" id="PF13677">
    <property type="entry name" value="MotB_plug"/>
    <property type="match status" value="1"/>
</dbReference>
<keyword evidence="4 9" id="KW-0812">Transmembrane</keyword>
<evidence type="ECO:0000256" key="5">
    <source>
        <dbReference type="ARBA" id="ARBA00022989"/>
    </source>
</evidence>
<dbReference type="Proteomes" id="UP000593626">
    <property type="component" value="Chromosome"/>
</dbReference>
<dbReference type="AlphaFoldDB" id="A0A7S8HGB1"/>
<accession>A0A7S8HGB1</accession>
<keyword evidence="11" id="KW-0282">Flagellum</keyword>
<dbReference type="InterPro" id="IPR025713">
    <property type="entry name" value="MotB-like_N_dom"/>
</dbReference>
<feature type="region of interest" description="Disordered" evidence="8">
    <location>
        <begin position="67"/>
        <end position="89"/>
    </location>
</feature>
<dbReference type="InterPro" id="IPR036737">
    <property type="entry name" value="OmpA-like_sf"/>
</dbReference>
<dbReference type="RefSeq" id="WP_239671920.1">
    <property type="nucleotide sequence ID" value="NZ_CP049742.1"/>
</dbReference>
<evidence type="ECO:0000313" key="11">
    <source>
        <dbReference type="EMBL" id="QPC47255.1"/>
    </source>
</evidence>